<name>A0ABU6UUF1_9FABA</name>
<evidence type="ECO:0000313" key="2">
    <source>
        <dbReference type="Proteomes" id="UP001341840"/>
    </source>
</evidence>
<protein>
    <submittedName>
        <fullName evidence="1">Uncharacterized protein</fullName>
    </submittedName>
</protein>
<dbReference type="EMBL" id="JASCZI010122406">
    <property type="protein sequence ID" value="MED6164262.1"/>
    <property type="molecule type" value="Genomic_DNA"/>
</dbReference>
<dbReference type="Proteomes" id="UP001341840">
    <property type="component" value="Unassembled WGS sequence"/>
</dbReference>
<proteinExistence type="predicted"/>
<feature type="non-terminal residue" evidence="1">
    <location>
        <position position="1"/>
    </location>
</feature>
<sequence>ADSSNTVAATILDEQPIPISGIETCLPTTTTTSTTKPNTHHMLTRSKSRIPKPRILIATATLNLAQELPKTVKQALGCPH</sequence>
<organism evidence="1 2">
    <name type="scientific">Stylosanthes scabra</name>
    <dbReference type="NCBI Taxonomy" id="79078"/>
    <lineage>
        <taxon>Eukaryota</taxon>
        <taxon>Viridiplantae</taxon>
        <taxon>Streptophyta</taxon>
        <taxon>Embryophyta</taxon>
        <taxon>Tracheophyta</taxon>
        <taxon>Spermatophyta</taxon>
        <taxon>Magnoliopsida</taxon>
        <taxon>eudicotyledons</taxon>
        <taxon>Gunneridae</taxon>
        <taxon>Pentapetalae</taxon>
        <taxon>rosids</taxon>
        <taxon>fabids</taxon>
        <taxon>Fabales</taxon>
        <taxon>Fabaceae</taxon>
        <taxon>Papilionoideae</taxon>
        <taxon>50 kb inversion clade</taxon>
        <taxon>dalbergioids sensu lato</taxon>
        <taxon>Dalbergieae</taxon>
        <taxon>Pterocarpus clade</taxon>
        <taxon>Stylosanthes</taxon>
    </lineage>
</organism>
<reference evidence="1 2" key="1">
    <citation type="journal article" date="2023" name="Plants (Basel)">
        <title>Bridging the Gap: Combining Genomics and Transcriptomics Approaches to Understand Stylosanthes scabra, an Orphan Legume from the Brazilian Caatinga.</title>
        <authorList>
            <person name="Ferreira-Neto J.R.C."/>
            <person name="da Silva M.D."/>
            <person name="Binneck E."/>
            <person name="de Melo N.F."/>
            <person name="da Silva R.H."/>
            <person name="de Melo A.L.T.M."/>
            <person name="Pandolfi V."/>
            <person name="Bustamante F.O."/>
            <person name="Brasileiro-Vidal A.C."/>
            <person name="Benko-Iseppon A.M."/>
        </authorList>
    </citation>
    <scope>NUCLEOTIDE SEQUENCE [LARGE SCALE GENOMIC DNA]</scope>
    <source>
        <tissue evidence="1">Leaves</tissue>
    </source>
</reference>
<comment type="caution">
    <text evidence="1">The sequence shown here is derived from an EMBL/GenBank/DDBJ whole genome shotgun (WGS) entry which is preliminary data.</text>
</comment>
<evidence type="ECO:0000313" key="1">
    <source>
        <dbReference type="EMBL" id="MED6164262.1"/>
    </source>
</evidence>
<gene>
    <name evidence="1" type="ORF">PIB30_088007</name>
</gene>
<accession>A0ABU6UUF1</accession>
<keyword evidence="2" id="KW-1185">Reference proteome</keyword>